<evidence type="ECO:0000259" key="15">
    <source>
        <dbReference type="SMART" id="SM00481"/>
    </source>
</evidence>
<evidence type="ECO:0000256" key="1">
    <source>
        <dbReference type="ARBA" id="ARBA00003452"/>
    </source>
</evidence>
<dbReference type="InterPro" id="IPR006054">
    <property type="entry name" value="DnaQ"/>
</dbReference>
<comment type="catalytic activity">
    <reaction evidence="12 13">
        <text>DNA(n) + a 2'-deoxyribonucleoside 5'-triphosphate = DNA(n+1) + diphosphate</text>
        <dbReference type="Rhea" id="RHEA:22508"/>
        <dbReference type="Rhea" id="RHEA-COMP:17339"/>
        <dbReference type="Rhea" id="RHEA-COMP:17340"/>
        <dbReference type="ChEBI" id="CHEBI:33019"/>
        <dbReference type="ChEBI" id="CHEBI:61560"/>
        <dbReference type="ChEBI" id="CHEBI:173112"/>
        <dbReference type="EC" id="2.7.7.7"/>
    </reaction>
</comment>
<evidence type="ECO:0000256" key="8">
    <source>
        <dbReference type="ARBA" id="ARBA00022801"/>
    </source>
</evidence>
<dbReference type="NCBIfam" id="TIGR01405">
    <property type="entry name" value="polC_Gram_pos"/>
    <property type="match status" value="1"/>
</dbReference>
<dbReference type="InterPro" id="IPR029460">
    <property type="entry name" value="DNAPol_HHH"/>
</dbReference>
<evidence type="ECO:0000256" key="6">
    <source>
        <dbReference type="ARBA" id="ARBA00022705"/>
    </source>
</evidence>
<protein>
    <recommendedName>
        <fullName evidence="13">DNA polymerase III PolC-type</fullName>
        <shortName evidence="13">PolIII</shortName>
        <ecNumber evidence="13">2.7.7.7</ecNumber>
    </recommendedName>
</protein>
<dbReference type="FunFam" id="3.30.420.10:FF:000045">
    <property type="entry name" value="3'-5' exonuclease DinG"/>
    <property type="match status" value="1"/>
</dbReference>
<keyword evidence="5 13" id="KW-0548">Nucleotidyltransferase</keyword>
<dbReference type="Pfam" id="PF01336">
    <property type="entry name" value="tRNA_anti-codon"/>
    <property type="match status" value="1"/>
</dbReference>
<feature type="domain" description="Polymerase/histidinol phosphatase N-terminal" evidence="15">
    <location>
        <begin position="367"/>
        <end position="434"/>
    </location>
</feature>
<dbReference type="Gene3D" id="6.10.140.1510">
    <property type="match status" value="1"/>
</dbReference>
<dbReference type="Gene3D" id="3.20.20.140">
    <property type="entry name" value="Metal-dependent hydrolases"/>
    <property type="match status" value="2"/>
</dbReference>
<dbReference type="NCBIfam" id="NF001688">
    <property type="entry name" value="PRK00448.1"/>
    <property type="match status" value="1"/>
</dbReference>
<dbReference type="PANTHER" id="PTHR32294:SF5">
    <property type="entry name" value="DNA POLYMERASE III POLC-TYPE"/>
    <property type="match status" value="1"/>
</dbReference>
<dbReference type="Gene3D" id="3.30.420.10">
    <property type="entry name" value="Ribonuclease H-like superfamily/Ribonuclease H"/>
    <property type="match status" value="1"/>
</dbReference>
<dbReference type="SUPFAM" id="SSF50249">
    <property type="entry name" value="Nucleic acid-binding proteins"/>
    <property type="match status" value="1"/>
</dbReference>
<dbReference type="Pfam" id="PF14480">
    <property type="entry name" value="DNA_pol3_a_NI"/>
    <property type="match status" value="1"/>
</dbReference>
<keyword evidence="6 13" id="KW-0235">DNA replication</keyword>
<dbReference type="CDD" id="cd07435">
    <property type="entry name" value="PHP_PolIIIA_POLC"/>
    <property type="match status" value="1"/>
</dbReference>
<evidence type="ECO:0000256" key="4">
    <source>
        <dbReference type="ARBA" id="ARBA00022679"/>
    </source>
</evidence>
<dbReference type="CDD" id="cd06127">
    <property type="entry name" value="DEDDh"/>
    <property type="match status" value="1"/>
</dbReference>
<comment type="function">
    <text evidence="11">DNA polymerase III is a complex, multichain enzyme responsible for most of the replicative synthesis in bacteria. This DNA polymerase also exhibits 3' to 5' exonuclease activity. The alpha chain is the DNA polymerase.</text>
</comment>
<dbReference type="GO" id="GO:0005737">
    <property type="term" value="C:cytoplasm"/>
    <property type="evidence" value="ECO:0007669"/>
    <property type="project" value="UniProtKB-SubCell"/>
</dbReference>
<evidence type="ECO:0000256" key="3">
    <source>
        <dbReference type="ARBA" id="ARBA00022490"/>
    </source>
</evidence>
<dbReference type="Gene3D" id="2.40.50.140">
    <property type="entry name" value="Nucleic acid-binding proteins"/>
    <property type="match status" value="1"/>
</dbReference>
<dbReference type="Proteomes" id="UP000002164">
    <property type="component" value="Chromosome"/>
</dbReference>
<keyword evidence="9 13" id="KW-0269">Exonuclease</keyword>
<dbReference type="InterPro" id="IPR012337">
    <property type="entry name" value="RNaseH-like_sf"/>
</dbReference>
<evidence type="ECO:0000256" key="10">
    <source>
        <dbReference type="ARBA" id="ARBA00022932"/>
    </source>
</evidence>
<dbReference type="HAMAP" id="MF_00356">
    <property type="entry name" value="DNApol_PolC"/>
    <property type="match status" value="1"/>
</dbReference>
<dbReference type="EnsemblBacteria" id="ACA39191">
    <property type="protein sequence ID" value="ACA39191"/>
    <property type="gene ID" value="Bsph_1593"/>
</dbReference>
<name>B1HR00_LYSSC</name>
<evidence type="ECO:0000313" key="17">
    <source>
        <dbReference type="Proteomes" id="UP000002164"/>
    </source>
</evidence>
<dbReference type="SMART" id="SM00479">
    <property type="entry name" value="EXOIII"/>
    <property type="match status" value="1"/>
</dbReference>
<reference evidence="16 17" key="1">
    <citation type="journal article" date="2008" name="J. Bacteriol.">
        <title>Complete genome sequence of the mosquitocidal bacterium Bacillus sphaericus C3-41 and comparison with those of closely related Bacillus species.</title>
        <authorList>
            <person name="Hu X."/>
            <person name="Fan W."/>
            <person name="Han B."/>
            <person name="Liu H."/>
            <person name="Zheng D."/>
            <person name="Li Q."/>
            <person name="Dong W."/>
            <person name="Yan J."/>
            <person name="Gao M."/>
            <person name="Berry C."/>
            <person name="Yuan Z."/>
        </authorList>
    </citation>
    <scope>NUCLEOTIDE SEQUENCE [LARGE SCALE GENOMIC DNA]</scope>
    <source>
        <strain evidence="16 17">C3-41</strain>
    </source>
</reference>
<proteinExistence type="inferred from homology"/>
<dbReference type="KEGG" id="lsp:Bsph_1593"/>
<accession>B1HR00</accession>
<dbReference type="Pfam" id="PF17657">
    <property type="entry name" value="DNA_pol3_finger"/>
    <property type="match status" value="1"/>
</dbReference>
<organism evidence="16 17">
    <name type="scientific">Lysinibacillus sphaericus (strain C3-41)</name>
    <dbReference type="NCBI Taxonomy" id="444177"/>
    <lineage>
        <taxon>Bacteria</taxon>
        <taxon>Bacillati</taxon>
        <taxon>Bacillota</taxon>
        <taxon>Bacilli</taxon>
        <taxon>Bacillales</taxon>
        <taxon>Bacillaceae</taxon>
        <taxon>Lysinibacillus</taxon>
    </lineage>
</organism>
<keyword evidence="7 13" id="KW-0540">Nuclease</keyword>
<dbReference type="InterPro" id="IPR040982">
    <property type="entry name" value="DNA_pol3_finger"/>
</dbReference>
<sequence>MSYVEDKLEYEAYMDCLLLKVGVDKLEQQQEARTRFRMLLQQLELTDDVYMSFFEEGELSRLTVHKKDRLWHFTIQLRDILPFPLYQLFRTHLTDKFSAIAQVYTTIETQEKSVTEELVQGYWLNVVEQIDEMAPTLKNCLISQVPMWNGQKITLACMQEMEFMMLKTKYADKLADSYCQFGFPKMVIDFVLQEQTEEMIAAQEAFMEQKRMEEAALSQQAMQDFQKREQEKKDNPAIANLGDRPFQLGMHIKDDEIMEIKRIVEEERRVIVEGFVFDTEIKVLKSGRSLLQIKITDYTDSIIVKMFSRDNDDAELMQHLKKGMWVKVRGSVQTDTFIRDLIVMANDINEIKKETRQDLAPEGEKRVELHLHTPMSQMDAVTPVDRLVAQAAKWGHPAVAITDHAVVQSFPEAYAAGKKHGIKVIYGLEANLVDDGVPIAYAPEHRLLADATYVVFDVETTGLSTAYDTIIELAAVKIKDGHVIDKYESFANPHHPLSATTIELTGITDDMVRHAPEVEQVIKEFHAFIGDGIVVAHNASFDIGFLYTGYKKFGLEGTTHPVIDTLELARLLYPTMKNHRLNTLCKKFNIELTQHHRAIYDTEATGYLLLQLLKDADELVIKYHDDFNKHIGGGDAYKKGRPMHCTILAVDNAGLKNLFKIVSHSHTKTFYRVPRVTRAVLEQYREGLLVGSGCSNGELFETMMNKSPEEAEQVAKFYDYIEVQPKAVYAPLIERNVVRDEWTLEDIIRKLVKLGKKLDKPVVATGNVHYLDPTDAMFRQILVGSQGGANILNRSKLPEVHFRTTDEMLKEFDFLGPDLAKEVVVTNAQKVADSIGDVKPIKDDLYTPKIEGSDDEVTNLTYEMAHHIYGEELPEIVKARIEKELKSILGHGFGVIYLISAKLVKKSLADGYLVGSRGSVGSSLVATFMEITEVNPLPPHYVCPNCKHSEFFDDGSVSSGFDLPNKDCSECGTPYKKDGQDIPFETFLGFKGDKVPDIDLNFSGEYQPKAHNYTKVLFGEDYVYRAGTIGTVAEKTAYGYVKGYANDHNLHFRGAEVDRLVQGCTGVKRTSGQHPGGIIVVPDYMDIFDFTPVQFPADAQDAEWRTTHFDFHSIHDNILKLDILGHDDPTVIRMLQDLSGIDPKTIPTDDPVVMQIFSSPESLGVTEKQIGCKTGTLGIPEFGTRFVRQMLEDTKPSTFSELVQISGLSHGTDVWLGNAQELIHNGTCVLKEVIGCRDDIMVYLIYQGLEPSLAFKIMESVRKGKGLSEEFEAEMLANKVPGWYIESCKKIKYMFPKAHAAAYVLMAVRIAWFKVHFPILYYAAYFTVRADDFDLIAMVQGSQMIRARIDEINLKGLDASTKEKNLLTVMELALEMCERGMSFQKVDLYRSQASEFVIEGNTLIPPFDAIPGLGTNVAKTIVAAREDGEFLSKEDLQQRGRVSKTLIEYMDQLGCLEGMPDANQLSLF</sequence>
<evidence type="ECO:0000256" key="2">
    <source>
        <dbReference type="ARBA" id="ARBA00004496"/>
    </source>
</evidence>
<dbReference type="Pfam" id="PF00929">
    <property type="entry name" value="RNase_T"/>
    <property type="match status" value="1"/>
</dbReference>
<evidence type="ECO:0000256" key="7">
    <source>
        <dbReference type="ARBA" id="ARBA00022722"/>
    </source>
</evidence>
<dbReference type="InterPro" id="IPR044923">
    <property type="entry name" value="PolC_middle_finger_sf"/>
</dbReference>
<evidence type="ECO:0000313" key="16">
    <source>
        <dbReference type="EMBL" id="ACA39191.1"/>
    </source>
</evidence>
<keyword evidence="10 13" id="KW-0239">DNA-directed DNA polymerase</keyword>
<comment type="subcellular location">
    <subcellularLocation>
        <location evidence="2 13">Cytoplasm</location>
    </subcellularLocation>
</comment>
<evidence type="ECO:0000256" key="9">
    <source>
        <dbReference type="ARBA" id="ARBA00022839"/>
    </source>
</evidence>
<dbReference type="Pfam" id="PF02811">
    <property type="entry name" value="PHP"/>
    <property type="match status" value="1"/>
</dbReference>
<comment type="function">
    <text evidence="1 13">Required for replicative DNA synthesis. This DNA polymerase also exhibits 3' to 5' exonuclease activity.</text>
</comment>
<dbReference type="HOGENOM" id="CLU_003297_2_0_9"/>
<gene>
    <name evidence="13" type="primary">polC</name>
    <name evidence="16" type="ordered locus">Bsph_1593</name>
</gene>
<dbReference type="EC" id="2.7.7.7" evidence="13"/>
<dbReference type="GO" id="GO:0003677">
    <property type="term" value="F:DNA binding"/>
    <property type="evidence" value="ECO:0007669"/>
    <property type="project" value="UniProtKB-UniRule"/>
</dbReference>
<dbReference type="GO" id="GO:0008408">
    <property type="term" value="F:3'-5' exonuclease activity"/>
    <property type="evidence" value="ECO:0007669"/>
    <property type="project" value="UniProtKB-UniRule"/>
</dbReference>
<dbReference type="NCBIfam" id="TIGR00573">
    <property type="entry name" value="dnaq"/>
    <property type="match status" value="1"/>
</dbReference>
<dbReference type="SUPFAM" id="SSF53098">
    <property type="entry name" value="Ribonuclease H-like"/>
    <property type="match status" value="1"/>
</dbReference>
<dbReference type="EMBL" id="CP000817">
    <property type="protein sequence ID" value="ACA39191.1"/>
    <property type="molecule type" value="Genomic_DNA"/>
</dbReference>
<dbReference type="Gene3D" id="3.30.1900.20">
    <property type="match status" value="2"/>
</dbReference>
<dbReference type="InterPro" id="IPR012340">
    <property type="entry name" value="NA-bd_OB-fold"/>
</dbReference>
<dbReference type="GO" id="GO:0003887">
    <property type="term" value="F:DNA-directed DNA polymerase activity"/>
    <property type="evidence" value="ECO:0007669"/>
    <property type="project" value="UniProtKB-UniRule"/>
</dbReference>
<dbReference type="Gene3D" id="1.10.150.700">
    <property type="entry name" value="PolC, middle finger domain"/>
    <property type="match status" value="1"/>
</dbReference>
<dbReference type="InterPro" id="IPR013520">
    <property type="entry name" value="Ribonucl_H"/>
</dbReference>
<dbReference type="SMART" id="SM00481">
    <property type="entry name" value="POLIIIAc"/>
    <property type="match status" value="1"/>
</dbReference>
<keyword evidence="8 13" id="KW-0378">Hydrolase</keyword>
<dbReference type="InterPro" id="IPR024754">
    <property type="entry name" value="DNA_PolC-like_N_II"/>
</dbReference>
<evidence type="ECO:0000256" key="12">
    <source>
        <dbReference type="ARBA" id="ARBA00049244"/>
    </source>
</evidence>
<dbReference type="InterPro" id="IPR004805">
    <property type="entry name" value="DnaE2/DnaE/PolC"/>
</dbReference>
<dbReference type="InterPro" id="IPR036397">
    <property type="entry name" value="RNaseH_sf"/>
</dbReference>
<dbReference type="Pfam" id="PF07733">
    <property type="entry name" value="DNA_pol3_alpha"/>
    <property type="match status" value="2"/>
</dbReference>
<dbReference type="InterPro" id="IPR028112">
    <property type="entry name" value="DNA_PolC-type_N_I"/>
</dbReference>
<evidence type="ECO:0000256" key="11">
    <source>
        <dbReference type="ARBA" id="ARBA00025611"/>
    </source>
</evidence>
<keyword evidence="3 13" id="KW-0963">Cytoplasm</keyword>
<dbReference type="Pfam" id="PF11490">
    <property type="entry name" value="DNA_pol3_a_NII"/>
    <property type="match status" value="1"/>
</dbReference>
<dbReference type="InterPro" id="IPR011708">
    <property type="entry name" value="DNA_pol3_alpha_NTPase_dom"/>
</dbReference>
<evidence type="ECO:0000259" key="14">
    <source>
        <dbReference type="SMART" id="SM00479"/>
    </source>
</evidence>
<evidence type="ECO:0000256" key="5">
    <source>
        <dbReference type="ARBA" id="ARBA00022695"/>
    </source>
</evidence>
<comment type="similarity">
    <text evidence="13">Belongs to the DNA polymerase type-C family. PolC subfamily.</text>
</comment>
<dbReference type="PANTHER" id="PTHR32294">
    <property type="entry name" value="DNA POLYMERASE III SUBUNIT ALPHA"/>
    <property type="match status" value="1"/>
</dbReference>
<dbReference type="GO" id="GO:0006261">
    <property type="term" value="P:DNA-templated DNA replication"/>
    <property type="evidence" value="ECO:0007669"/>
    <property type="project" value="UniProtKB-UniRule"/>
</dbReference>
<feature type="domain" description="Exonuclease" evidence="14">
    <location>
        <begin position="452"/>
        <end position="618"/>
    </location>
</feature>
<dbReference type="CDD" id="cd04484">
    <property type="entry name" value="polC_OBF"/>
    <property type="match status" value="1"/>
</dbReference>
<dbReference type="InterPro" id="IPR003141">
    <property type="entry name" value="Pol/His_phosphatase_N"/>
</dbReference>
<evidence type="ECO:0000256" key="13">
    <source>
        <dbReference type="HAMAP-Rule" id="MF_00356"/>
    </source>
</evidence>
<dbReference type="InterPro" id="IPR006308">
    <property type="entry name" value="Pol_III_a_PolC-type_gram_pos"/>
</dbReference>
<keyword evidence="4 13" id="KW-0808">Transferase</keyword>
<dbReference type="Pfam" id="PF14579">
    <property type="entry name" value="HHH_6"/>
    <property type="match status" value="1"/>
</dbReference>
<dbReference type="InterPro" id="IPR004013">
    <property type="entry name" value="PHP_dom"/>
</dbReference>
<dbReference type="InterPro" id="IPR004365">
    <property type="entry name" value="NA-bd_OB_tRNA"/>
</dbReference>
<dbReference type="Gene3D" id="1.10.150.870">
    <property type="match status" value="1"/>
</dbReference>